<accession>A0A0B1S3L9</accession>
<evidence type="ECO:0000313" key="3">
    <source>
        <dbReference type="Proteomes" id="UP000053660"/>
    </source>
</evidence>
<dbReference type="AlphaFoldDB" id="A0A0B1S3L9"/>
<dbReference type="EMBL" id="KN609727">
    <property type="protein sequence ID" value="KHJ78486.1"/>
    <property type="molecule type" value="Genomic_DNA"/>
</dbReference>
<dbReference type="Proteomes" id="UP000053660">
    <property type="component" value="Unassembled WGS sequence"/>
</dbReference>
<evidence type="ECO:0000256" key="1">
    <source>
        <dbReference type="SAM" id="MobiDB-lite"/>
    </source>
</evidence>
<evidence type="ECO:0008006" key="4">
    <source>
        <dbReference type="Google" id="ProtNLM"/>
    </source>
</evidence>
<gene>
    <name evidence="2" type="ORF">OESDEN_21893</name>
</gene>
<dbReference type="OrthoDB" id="5856526at2759"/>
<feature type="region of interest" description="Disordered" evidence="1">
    <location>
        <begin position="106"/>
        <end position="134"/>
    </location>
</feature>
<dbReference type="SUPFAM" id="SSF48403">
    <property type="entry name" value="Ankyrin repeat"/>
    <property type="match status" value="1"/>
</dbReference>
<organism evidence="2 3">
    <name type="scientific">Oesophagostomum dentatum</name>
    <name type="common">Nodular worm</name>
    <dbReference type="NCBI Taxonomy" id="61180"/>
    <lineage>
        <taxon>Eukaryota</taxon>
        <taxon>Metazoa</taxon>
        <taxon>Ecdysozoa</taxon>
        <taxon>Nematoda</taxon>
        <taxon>Chromadorea</taxon>
        <taxon>Rhabditida</taxon>
        <taxon>Rhabditina</taxon>
        <taxon>Rhabditomorpha</taxon>
        <taxon>Strongyloidea</taxon>
        <taxon>Strongylidae</taxon>
        <taxon>Oesophagostomum</taxon>
    </lineage>
</organism>
<keyword evidence="3" id="KW-1185">Reference proteome</keyword>
<evidence type="ECO:0000313" key="2">
    <source>
        <dbReference type="EMBL" id="KHJ78486.1"/>
    </source>
</evidence>
<sequence>MVFFEVDITGCRLLRRRNQAKPQCFTDLRPAATYLTLELARAHSFASEMLPIRDITWRKIQKETLPESLSPLYLAIICRSCVCSSLHHLYGCDCRDCLENSLYRPPTPPDMNSPEYDSNDDDDKKDNGTHLESVVDGDSPLLLAVRRGDYEEVERMISSTEDFIDVVRPLFRWELHIPLIIFCLFYVDSNGLGSLHHAVANNDAKMLKMLIECGQVDVS</sequence>
<name>A0A0B1S3L9_OESDE</name>
<dbReference type="SMART" id="SM00248">
    <property type="entry name" value="ANK"/>
    <property type="match status" value="2"/>
</dbReference>
<dbReference type="InterPro" id="IPR002110">
    <property type="entry name" value="Ankyrin_rpt"/>
</dbReference>
<protein>
    <recommendedName>
        <fullName evidence="4">Ankyrin repeat protein</fullName>
    </recommendedName>
</protein>
<reference evidence="2 3" key="1">
    <citation type="submission" date="2014-03" db="EMBL/GenBank/DDBJ databases">
        <title>Draft genome of the hookworm Oesophagostomum dentatum.</title>
        <authorList>
            <person name="Mitreva M."/>
        </authorList>
    </citation>
    <scope>NUCLEOTIDE SEQUENCE [LARGE SCALE GENOMIC DNA]</scope>
    <source>
        <strain evidence="2 3">OD-Hann</strain>
    </source>
</reference>
<dbReference type="InterPro" id="IPR036770">
    <property type="entry name" value="Ankyrin_rpt-contain_sf"/>
</dbReference>
<proteinExistence type="predicted"/>
<dbReference type="Gene3D" id="1.25.40.20">
    <property type="entry name" value="Ankyrin repeat-containing domain"/>
    <property type="match status" value="1"/>
</dbReference>